<reference evidence="2" key="3">
    <citation type="submission" date="2021-10" db="EMBL/GenBank/DDBJ databases">
        <title>Collection of gut derived symbiotic bacterial strains cultured from healthy donors.</title>
        <authorList>
            <person name="Lin H."/>
            <person name="Littmann E."/>
            <person name="Kohout C."/>
            <person name="Pamer E.G."/>
        </authorList>
    </citation>
    <scope>NUCLEOTIDE SEQUENCE</scope>
    <source>
        <strain evidence="2">DFI.4.48</strain>
    </source>
</reference>
<evidence type="ECO:0000259" key="1">
    <source>
        <dbReference type="PROSITE" id="PS51186"/>
    </source>
</evidence>
<keyword evidence="4" id="KW-1185">Reference proteome</keyword>
<evidence type="ECO:0000313" key="4">
    <source>
        <dbReference type="Proteomes" id="UP000241201"/>
    </source>
</evidence>
<dbReference type="AlphaFoldDB" id="A0A2T3FZS7"/>
<dbReference type="GeneID" id="77470618"/>
<reference evidence="4" key="1">
    <citation type="submission" date="2018-03" db="EMBL/GenBank/DDBJ databases">
        <title>Lachnoclostridium SNUG30370 gen.nov., sp.nov., isolated from human faeces.</title>
        <authorList>
            <person name="Seo B."/>
            <person name="Jeon K."/>
            <person name="Ko G."/>
        </authorList>
    </citation>
    <scope>NUCLEOTIDE SEQUENCE [LARGE SCALE GENOMIC DNA]</scope>
    <source>
        <strain evidence="4">SNUG30370</strain>
    </source>
</reference>
<sequence length="132" mass="15502">MNYKIYEQLPQEAKDIRIKVFMEEQGFKDEFDDLDQECRHLVVFDQNKPIGTCRYYYDDSLHANVIGRIAVIKEYRGKKVGQYIVQSACSLLKGTVCLHAQLQAKGFYEKLGFKAYGEIDYDEDCPHTWMKK</sequence>
<keyword evidence="3" id="KW-0808">Transferase</keyword>
<dbReference type="EMBL" id="PYLP01000005">
    <property type="protein sequence ID" value="PST40788.1"/>
    <property type="molecule type" value="Genomic_DNA"/>
</dbReference>
<protein>
    <submittedName>
        <fullName evidence="3">GNAT family N-acetyltransferase</fullName>
    </submittedName>
</protein>
<gene>
    <name evidence="3" type="ORF">C7U55_05860</name>
    <name evidence="2" type="ORF">LJD69_02255</name>
</gene>
<dbReference type="RefSeq" id="WP_106987775.1">
    <property type="nucleotide sequence ID" value="NZ_DAWBWI010000120.1"/>
</dbReference>
<evidence type="ECO:0000313" key="2">
    <source>
        <dbReference type="EMBL" id="MCB8609418.1"/>
    </source>
</evidence>
<dbReference type="InterPro" id="IPR039143">
    <property type="entry name" value="GNPNAT1-like"/>
</dbReference>
<dbReference type="CDD" id="cd04301">
    <property type="entry name" value="NAT_SF"/>
    <property type="match status" value="1"/>
</dbReference>
<dbReference type="Pfam" id="PF13673">
    <property type="entry name" value="Acetyltransf_10"/>
    <property type="match status" value="1"/>
</dbReference>
<reference evidence="3" key="2">
    <citation type="journal article" date="2019" name="Int. J. Syst. Evol. Microbiol.">
        <title>Faecalibacillus intestinalis gen. nov., sp. nov. and Faecalibacillus faecis sp. nov., isolated from human faeces.</title>
        <authorList>
            <person name="Seo B."/>
            <person name="Jeon K."/>
            <person name="Baek I."/>
            <person name="Lee Y.M."/>
            <person name="Baek K."/>
            <person name="Ko G."/>
        </authorList>
    </citation>
    <scope>NUCLEOTIDE SEQUENCE</scope>
    <source>
        <strain evidence="3">SNUG30370</strain>
    </source>
</reference>
<organism evidence="3 4">
    <name type="scientific">Faecalibacillus faecis</name>
    <dbReference type="NCBI Taxonomy" id="1982628"/>
    <lineage>
        <taxon>Bacteria</taxon>
        <taxon>Bacillati</taxon>
        <taxon>Bacillota</taxon>
        <taxon>Erysipelotrichia</taxon>
        <taxon>Erysipelotrichales</taxon>
        <taxon>Coprobacillaceae</taxon>
        <taxon>Faecalibacillus</taxon>
    </lineage>
</organism>
<dbReference type="InterPro" id="IPR000182">
    <property type="entry name" value="GNAT_dom"/>
</dbReference>
<feature type="domain" description="N-acetyltransferase" evidence="1">
    <location>
        <begin position="1"/>
        <end position="132"/>
    </location>
</feature>
<accession>A0A2T3FZS7</accession>
<dbReference type="PANTHER" id="PTHR13355">
    <property type="entry name" value="GLUCOSAMINE 6-PHOSPHATE N-ACETYLTRANSFERASE"/>
    <property type="match status" value="1"/>
</dbReference>
<name>A0A2T3FZS7_9FIRM</name>
<comment type="caution">
    <text evidence="3">The sequence shown here is derived from an EMBL/GenBank/DDBJ whole genome shotgun (WGS) entry which is preliminary data.</text>
</comment>
<dbReference type="GO" id="GO:0008080">
    <property type="term" value="F:N-acetyltransferase activity"/>
    <property type="evidence" value="ECO:0007669"/>
    <property type="project" value="TreeGrafter"/>
</dbReference>
<dbReference type="EMBL" id="JAJDKZ010000004">
    <property type="protein sequence ID" value="MCB8609418.1"/>
    <property type="molecule type" value="Genomic_DNA"/>
</dbReference>
<dbReference type="InterPro" id="IPR016181">
    <property type="entry name" value="Acyl_CoA_acyltransferase"/>
</dbReference>
<dbReference type="Proteomes" id="UP001198439">
    <property type="component" value="Unassembled WGS sequence"/>
</dbReference>
<proteinExistence type="predicted"/>
<dbReference type="Proteomes" id="UP000241201">
    <property type="component" value="Unassembled WGS sequence"/>
</dbReference>
<dbReference type="SUPFAM" id="SSF55729">
    <property type="entry name" value="Acyl-CoA N-acyltransferases (Nat)"/>
    <property type="match status" value="1"/>
</dbReference>
<dbReference type="PROSITE" id="PS51186">
    <property type="entry name" value="GNAT"/>
    <property type="match status" value="1"/>
</dbReference>
<evidence type="ECO:0000313" key="3">
    <source>
        <dbReference type="EMBL" id="PST40788.1"/>
    </source>
</evidence>
<dbReference type="Gene3D" id="3.40.630.30">
    <property type="match status" value="1"/>
</dbReference>